<feature type="transmembrane region" description="Helical" evidence="4">
    <location>
        <begin position="74"/>
        <end position="99"/>
    </location>
</feature>
<dbReference type="CDD" id="cd17370">
    <property type="entry name" value="MFS_MJ1317_like"/>
    <property type="match status" value="1"/>
</dbReference>
<keyword evidence="3 4" id="KW-0472">Membrane</keyword>
<proteinExistence type="predicted"/>
<dbReference type="Pfam" id="PF07690">
    <property type="entry name" value="MFS_1"/>
    <property type="match status" value="1"/>
</dbReference>
<feature type="transmembrane region" description="Helical" evidence="4">
    <location>
        <begin position="347"/>
        <end position="370"/>
    </location>
</feature>
<dbReference type="SUPFAM" id="SSF103473">
    <property type="entry name" value="MFS general substrate transporter"/>
    <property type="match status" value="1"/>
</dbReference>
<dbReference type="Proteomes" id="UP000229370">
    <property type="component" value="Unassembled WGS sequence"/>
</dbReference>
<comment type="caution">
    <text evidence="6">The sequence shown here is derived from an EMBL/GenBank/DDBJ whole genome shotgun (WGS) entry which is preliminary data.</text>
</comment>
<feature type="transmembrane region" description="Helical" evidence="4">
    <location>
        <begin position="225"/>
        <end position="246"/>
    </location>
</feature>
<dbReference type="AlphaFoldDB" id="A0A2M8GNB2"/>
<feature type="transmembrane region" description="Helical" evidence="4">
    <location>
        <begin position="252"/>
        <end position="269"/>
    </location>
</feature>
<evidence type="ECO:0000259" key="5">
    <source>
        <dbReference type="PROSITE" id="PS50850"/>
    </source>
</evidence>
<name>A0A2M8GNB2_9BACT</name>
<dbReference type="PANTHER" id="PTHR23518:SF2">
    <property type="entry name" value="MAJOR FACILITATOR SUPERFAMILY TRANSPORTER"/>
    <property type="match status" value="1"/>
</dbReference>
<feature type="transmembrane region" description="Helical" evidence="4">
    <location>
        <begin position="313"/>
        <end position="335"/>
    </location>
</feature>
<evidence type="ECO:0000256" key="3">
    <source>
        <dbReference type="ARBA" id="ARBA00023136"/>
    </source>
</evidence>
<evidence type="ECO:0000256" key="1">
    <source>
        <dbReference type="ARBA" id="ARBA00022692"/>
    </source>
</evidence>
<evidence type="ECO:0000313" key="7">
    <source>
        <dbReference type="Proteomes" id="UP000229370"/>
    </source>
</evidence>
<evidence type="ECO:0000256" key="4">
    <source>
        <dbReference type="SAM" id="Phobius"/>
    </source>
</evidence>
<feature type="transmembrane region" description="Helical" evidence="4">
    <location>
        <begin position="289"/>
        <end position="307"/>
    </location>
</feature>
<feature type="transmembrane region" description="Helical" evidence="4">
    <location>
        <begin position="165"/>
        <end position="185"/>
    </location>
</feature>
<dbReference type="PROSITE" id="PS50850">
    <property type="entry name" value="MFS"/>
    <property type="match status" value="1"/>
</dbReference>
<keyword evidence="1 4" id="KW-0812">Transmembrane</keyword>
<dbReference type="InterPro" id="IPR011701">
    <property type="entry name" value="MFS"/>
</dbReference>
<reference evidence="7" key="1">
    <citation type="submission" date="2017-09" db="EMBL/GenBank/DDBJ databases">
        <title>Depth-based differentiation of microbial function through sediment-hosted aquifers and enrichment of novel symbionts in the deep terrestrial subsurface.</title>
        <authorList>
            <person name="Probst A.J."/>
            <person name="Ladd B."/>
            <person name="Jarett J.K."/>
            <person name="Geller-Mcgrath D.E."/>
            <person name="Sieber C.M.K."/>
            <person name="Emerson J.B."/>
            <person name="Anantharaman K."/>
            <person name="Thomas B.C."/>
            <person name="Malmstrom R."/>
            <person name="Stieglmeier M."/>
            <person name="Klingl A."/>
            <person name="Woyke T."/>
            <person name="Ryan C.M."/>
            <person name="Banfield J.F."/>
        </authorList>
    </citation>
    <scope>NUCLEOTIDE SEQUENCE [LARGE SCALE GENOMIC DNA]</scope>
</reference>
<dbReference type="InterPro" id="IPR020846">
    <property type="entry name" value="MFS_dom"/>
</dbReference>
<dbReference type="Gene3D" id="1.20.1250.20">
    <property type="entry name" value="MFS general substrate transporter like domains"/>
    <property type="match status" value="2"/>
</dbReference>
<sequence length="402" mass="44089">MKKIPKNVLVLGLVSFFNDVASEMIYPIVPIFLTTVLGAPVFIVGMIEGIAEATASLGKFIFGYLSDKIHKRKIFVVVGYAASSISKLLIGLASVWPFVLFARFIDRFGKGLRTGARDSILLQNTTSKDKGFIFGFHRAFDSAGAFLGPILALILLTVFKENIRTIFFIAFIPAVIGVLLLTILIKEENEKAKIPVLNQSPGAPLSGVRRVKNTVSSFRMMDDRLIIFFIISIIFALGNSSDAFLILRAKNLGLTTTMTIFAYVLYNFFQSVFSMPAGSLADKIGARTVYAVGLLVFALVYFSFGIINHPLLIWILFPIYGIYIAATDGVSKAYISEFITEKESGTYFGLYQTGTAIASIIASFVAGILWTKVQPSAAFFYGAAMAMLAFLVLSYGKIFRKV</sequence>
<keyword evidence="2 4" id="KW-1133">Transmembrane helix</keyword>
<gene>
    <name evidence="6" type="ORF">CO007_01670</name>
</gene>
<feature type="transmembrane region" description="Helical" evidence="4">
    <location>
        <begin position="376"/>
        <end position="396"/>
    </location>
</feature>
<evidence type="ECO:0000313" key="6">
    <source>
        <dbReference type="EMBL" id="PJC82034.1"/>
    </source>
</evidence>
<dbReference type="EMBL" id="PFQK01000032">
    <property type="protein sequence ID" value="PJC82034.1"/>
    <property type="molecule type" value="Genomic_DNA"/>
</dbReference>
<dbReference type="GO" id="GO:0022857">
    <property type="term" value="F:transmembrane transporter activity"/>
    <property type="evidence" value="ECO:0007669"/>
    <property type="project" value="InterPro"/>
</dbReference>
<accession>A0A2M8GNB2</accession>
<dbReference type="PANTHER" id="PTHR23518">
    <property type="entry name" value="C-METHYLTRANSFERASE"/>
    <property type="match status" value="1"/>
</dbReference>
<evidence type="ECO:0000256" key="2">
    <source>
        <dbReference type="ARBA" id="ARBA00022989"/>
    </source>
</evidence>
<dbReference type="InterPro" id="IPR036259">
    <property type="entry name" value="MFS_trans_sf"/>
</dbReference>
<feature type="transmembrane region" description="Helical" evidence="4">
    <location>
        <begin position="31"/>
        <end position="53"/>
    </location>
</feature>
<feature type="domain" description="Major facilitator superfamily (MFS) profile" evidence="5">
    <location>
        <begin position="7"/>
        <end position="401"/>
    </location>
</feature>
<organism evidence="6 7">
    <name type="scientific">Candidatus Roizmanbacteria bacterium CG_4_8_14_3_um_filter_36_10</name>
    <dbReference type="NCBI Taxonomy" id="1974834"/>
    <lineage>
        <taxon>Bacteria</taxon>
        <taxon>Candidatus Roizmaniibacteriota</taxon>
    </lineage>
</organism>
<protein>
    <submittedName>
        <fullName evidence="6">MFS transporter</fullName>
    </submittedName>
</protein>